<keyword evidence="4" id="KW-0472">Membrane</keyword>
<dbReference type="PROSITE" id="PS00875">
    <property type="entry name" value="T2SP_D"/>
    <property type="match status" value="1"/>
</dbReference>
<evidence type="ECO:0000256" key="1">
    <source>
        <dbReference type="ARBA" id="ARBA00004370"/>
    </source>
</evidence>
<dbReference type="GO" id="GO:0009306">
    <property type="term" value="P:protein secretion"/>
    <property type="evidence" value="ECO:0007669"/>
    <property type="project" value="InterPro"/>
</dbReference>
<dbReference type="Pfam" id="PF21305">
    <property type="entry name" value="type_II_gspD_N0"/>
    <property type="match status" value="1"/>
</dbReference>
<organism evidence="9 10">
    <name type="scientific">Photorhabdus cinerea</name>
    <dbReference type="NCBI Taxonomy" id="471575"/>
    <lineage>
        <taxon>Bacteria</taxon>
        <taxon>Pseudomonadati</taxon>
        <taxon>Pseudomonadota</taxon>
        <taxon>Gammaproteobacteria</taxon>
        <taxon>Enterobacterales</taxon>
        <taxon>Morganellaceae</taxon>
        <taxon>Photorhabdus</taxon>
    </lineage>
</organism>
<sequence length="423" mass="45211">MKKLLASFLFLFHLSAWAIPVELNNAPIRDFVSWYSKITGNSVIISPDVKGDITVYSAEVKKDELTPFFISVLRANGFDLTPGNPAVVAKLTKSAHFSDTEIGLLDSDFLPVPSGGFFNASQPSNLITKTYKINHVRAQDLSPIIDVFLKAEQVSGVTVFPFDRANMIAVTATGSQHKQLQSFLPDIDISTTQVLIESIMFETTEGEAFDFAFAAGDAKGSPVAGGVNTDRLTSVLSSTGGSFGIFNGNILALSLKAIQSDSHAKLLSTPRIVTLSGKKGYISVGQNVPFITGKVTGEAANVNNPFQTIERHDVGVSLAVTPVVTPSGLVIMSVQSRADSISSLTTASDIITNQRQIDTTVQLKSGQTLLLGGLIDDRSTAVESSVPILSSLPLIGRLFTSSSDSQDKRTLYVLIRARVINAL</sequence>
<dbReference type="Proteomes" id="UP000591844">
    <property type="component" value="Unassembled WGS sequence"/>
</dbReference>
<dbReference type="GO" id="GO:0016020">
    <property type="term" value="C:membrane"/>
    <property type="evidence" value="ECO:0007669"/>
    <property type="project" value="UniProtKB-SubCell"/>
</dbReference>
<keyword evidence="10" id="KW-1185">Reference proteome</keyword>
<dbReference type="InterPro" id="IPR004845">
    <property type="entry name" value="T2SS_GspD_CS"/>
</dbReference>
<keyword evidence="3 6" id="KW-0732">Signal</keyword>
<name>A0A7X5QBF3_9GAMM</name>
<evidence type="ECO:0000313" key="10">
    <source>
        <dbReference type="Proteomes" id="UP000591844"/>
    </source>
</evidence>
<dbReference type="InterPro" id="IPR050810">
    <property type="entry name" value="Bact_Secretion_Sys_Channel"/>
</dbReference>
<proteinExistence type="inferred from homology"/>
<dbReference type="InterPro" id="IPR004846">
    <property type="entry name" value="T2SS/T3SS_dom"/>
</dbReference>
<evidence type="ECO:0000259" key="7">
    <source>
        <dbReference type="Pfam" id="PF00263"/>
    </source>
</evidence>
<dbReference type="InterPro" id="IPR001775">
    <property type="entry name" value="GspD/PilQ"/>
</dbReference>
<gene>
    <name evidence="9" type="ORF">C5469_03425</name>
</gene>
<reference evidence="9 10" key="1">
    <citation type="submission" date="2018-02" db="EMBL/GenBank/DDBJ databases">
        <authorList>
            <person name="Machado R.A."/>
        </authorList>
    </citation>
    <scope>NUCLEOTIDE SEQUENCE [LARGE SCALE GENOMIC DNA]</scope>
    <source>
        <strain evidence="9 10">DSM 19724</strain>
    </source>
</reference>
<dbReference type="Pfam" id="PF00263">
    <property type="entry name" value="Secretin"/>
    <property type="match status" value="1"/>
</dbReference>
<dbReference type="Gene3D" id="3.30.1370.120">
    <property type="match status" value="1"/>
</dbReference>
<comment type="caution">
    <text evidence="9">The sequence shown here is derived from an EMBL/GenBank/DDBJ whole genome shotgun (WGS) entry which is preliminary data.</text>
</comment>
<evidence type="ECO:0000256" key="2">
    <source>
        <dbReference type="ARBA" id="ARBA00022692"/>
    </source>
</evidence>
<evidence type="ECO:0000256" key="3">
    <source>
        <dbReference type="ARBA" id="ARBA00022729"/>
    </source>
</evidence>
<feature type="domain" description="Type II/III secretion system secretin-like" evidence="7">
    <location>
        <begin position="257"/>
        <end position="420"/>
    </location>
</feature>
<evidence type="ECO:0000256" key="5">
    <source>
        <dbReference type="RuleBase" id="RU004003"/>
    </source>
</evidence>
<dbReference type="EMBL" id="PUJW01000002">
    <property type="protein sequence ID" value="NHB91227.1"/>
    <property type="molecule type" value="Genomic_DNA"/>
</dbReference>
<dbReference type="RefSeq" id="WP_166302337.1">
    <property type="nucleotide sequence ID" value="NZ_CAWPIB010000002.1"/>
</dbReference>
<dbReference type="PRINTS" id="PR01032">
    <property type="entry name" value="PHAGEIV"/>
</dbReference>
<feature type="signal peptide" evidence="6">
    <location>
        <begin position="1"/>
        <end position="18"/>
    </location>
</feature>
<dbReference type="PRINTS" id="PR00811">
    <property type="entry name" value="BCTERIALGSPD"/>
</dbReference>
<comment type="similarity">
    <text evidence="5">Belongs to the bacterial secretin family.</text>
</comment>
<dbReference type="AlphaFoldDB" id="A0A7X5QBF3"/>
<evidence type="ECO:0000256" key="6">
    <source>
        <dbReference type="SAM" id="SignalP"/>
    </source>
</evidence>
<dbReference type="GO" id="GO:0015627">
    <property type="term" value="C:type II protein secretion system complex"/>
    <property type="evidence" value="ECO:0007669"/>
    <property type="project" value="TreeGrafter"/>
</dbReference>
<protein>
    <submittedName>
        <fullName evidence="9">General secretion pathway protein GspD</fullName>
    </submittedName>
</protein>
<feature type="chain" id="PRO_5031195641" evidence="6">
    <location>
        <begin position="19"/>
        <end position="423"/>
    </location>
</feature>
<evidence type="ECO:0000313" key="9">
    <source>
        <dbReference type="EMBL" id="NHB91227.1"/>
    </source>
</evidence>
<comment type="subcellular location">
    <subcellularLocation>
        <location evidence="1">Membrane</location>
    </subcellularLocation>
</comment>
<accession>A0A7X5QBF3</accession>
<dbReference type="InterPro" id="IPR038591">
    <property type="entry name" value="NolW-like_sf"/>
</dbReference>
<keyword evidence="2" id="KW-0812">Transmembrane</keyword>
<feature type="domain" description="GspD-like N0" evidence="8">
    <location>
        <begin position="22"/>
        <end position="83"/>
    </location>
</feature>
<dbReference type="PANTHER" id="PTHR30332:SF24">
    <property type="entry name" value="SECRETIN GSPD-RELATED"/>
    <property type="match status" value="1"/>
</dbReference>
<evidence type="ECO:0000256" key="4">
    <source>
        <dbReference type="ARBA" id="ARBA00023136"/>
    </source>
</evidence>
<dbReference type="InterPro" id="IPR049371">
    <property type="entry name" value="GspD-like_N0"/>
</dbReference>
<dbReference type="PANTHER" id="PTHR30332">
    <property type="entry name" value="PROBABLE GENERAL SECRETION PATHWAY PROTEIN D"/>
    <property type="match status" value="1"/>
</dbReference>
<evidence type="ECO:0000259" key="8">
    <source>
        <dbReference type="Pfam" id="PF21305"/>
    </source>
</evidence>
<dbReference type="Gene3D" id="3.55.50.30">
    <property type="match status" value="1"/>
</dbReference>